<dbReference type="GO" id="GO:0016746">
    <property type="term" value="F:acyltransferase activity"/>
    <property type="evidence" value="ECO:0007669"/>
    <property type="project" value="UniProtKB-UniRule"/>
</dbReference>
<reference evidence="3 4" key="1">
    <citation type="submission" date="2018-06" db="EMBL/GenBank/DDBJ databases">
        <authorList>
            <consortium name="Pathogen Informatics"/>
            <person name="Doyle S."/>
        </authorList>
    </citation>
    <scope>NUCLEOTIDE SEQUENCE [LARGE SCALE GENOMIC DNA]</scope>
    <source>
        <strain evidence="3 4">NCTC13337</strain>
    </source>
</reference>
<dbReference type="PRINTS" id="PR01489">
    <property type="entry name" value="RTXTOXINC"/>
</dbReference>
<comment type="subcellular location">
    <subcellularLocation>
        <location evidence="2">Cytoplasm</location>
    </subcellularLocation>
</comment>
<proteinExistence type="inferred from homology"/>
<dbReference type="Pfam" id="PF02794">
    <property type="entry name" value="HlyC"/>
    <property type="match status" value="1"/>
</dbReference>
<sequence>MFDMDTQFDTLGKVLWIWGCSPLHRRWPIESAIHYVLPAIEHQQFRLLVGSDGIPRGYTSWAWLNANSEKRYIANPNSLRPEDWHNGKRLWFIDFISPFGFLYTAQLRRLMGEVHGNSYLAHSIRLRDNGKAQLVEHVAGSTDIQKSQTLKNAFYEEIKDYFLLNKRHNPNDDLTTHDLYS</sequence>
<organism evidence="3 4">
    <name type="scientific">Suttonella ornithocola</name>
    <dbReference type="NCBI Taxonomy" id="279832"/>
    <lineage>
        <taxon>Bacteria</taxon>
        <taxon>Pseudomonadati</taxon>
        <taxon>Pseudomonadota</taxon>
        <taxon>Gammaproteobacteria</taxon>
        <taxon>Cardiobacteriales</taxon>
        <taxon>Cardiobacteriaceae</taxon>
        <taxon>Suttonella</taxon>
    </lineage>
</organism>
<keyword evidence="4" id="KW-1185">Reference proteome</keyword>
<accession>A0A380MVR5</accession>
<keyword evidence="2" id="KW-0963">Cytoplasm</keyword>
<dbReference type="InterPro" id="IPR003996">
    <property type="entry name" value="RTX_toxin-activating_protC_bac"/>
</dbReference>
<comment type="function">
    <text evidence="2">Involved in fatty acylation of protoxin at internal lysine residues, thereby converting it to the active toxin.</text>
</comment>
<dbReference type="GO" id="GO:0031640">
    <property type="term" value="P:killing of cells of another organism"/>
    <property type="evidence" value="ECO:0007669"/>
    <property type="project" value="UniProtKB-KW"/>
</dbReference>
<dbReference type="OrthoDB" id="8596436at2"/>
<dbReference type="EC" id="2.3.1.-" evidence="2"/>
<dbReference type="AlphaFoldDB" id="A0A380MVR5"/>
<name>A0A380MVR5_9GAMM</name>
<gene>
    <name evidence="3" type="primary">cyaC</name>
    <name evidence="3" type="ORF">NCTC13337_01395</name>
</gene>
<dbReference type="GO" id="GO:0005737">
    <property type="term" value="C:cytoplasm"/>
    <property type="evidence" value="ECO:0007669"/>
    <property type="project" value="UniProtKB-SubCell"/>
</dbReference>
<dbReference type="EMBL" id="UHIC01000001">
    <property type="protein sequence ID" value="SUO95497.1"/>
    <property type="molecule type" value="Genomic_DNA"/>
</dbReference>
<keyword evidence="2 3" id="KW-0808">Transferase</keyword>
<keyword evidence="2 3" id="KW-0012">Acyltransferase</keyword>
<comment type="similarity">
    <text evidence="1 2">Belongs to the RTX toxin acyltransferase family.</text>
</comment>
<evidence type="ECO:0000256" key="2">
    <source>
        <dbReference type="RuleBase" id="RU368102"/>
    </source>
</evidence>
<protein>
    <recommendedName>
        <fullName evidence="2">RTX toxin-activating lysine-acyltransferase</fullName>
        <ecNumber evidence="2">2.3.1.-</ecNumber>
    </recommendedName>
</protein>
<dbReference type="GO" id="GO:0009404">
    <property type="term" value="P:toxin metabolic process"/>
    <property type="evidence" value="ECO:0007669"/>
    <property type="project" value="UniProtKB-UniRule"/>
</dbReference>
<keyword evidence="2" id="KW-0204">Cytolysis</keyword>
<dbReference type="Proteomes" id="UP000254601">
    <property type="component" value="Unassembled WGS sequence"/>
</dbReference>
<evidence type="ECO:0000256" key="1">
    <source>
        <dbReference type="ARBA" id="ARBA00005686"/>
    </source>
</evidence>
<evidence type="ECO:0000313" key="3">
    <source>
        <dbReference type="EMBL" id="SUO95497.1"/>
    </source>
</evidence>
<evidence type="ECO:0000313" key="4">
    <source>
        <dbReference type="Proteomes" id="UP000254601"/>
    </source>
</evidence>